<dbReference type="AlphaFoldDB" id="A0A1Y4MGX7"/>
<dbReference type="Proteomes" id="UP000196386">
    <property type="component" value="Unassembled WGS sequence"/>
</dbReference>
<accession>A0A1Y4MGX7</accession>
<comment type="caution">
    <text evidence="3">The sequence shown here is derived from an EMBL/GenBank/DDBJ whole genome shotgun (WGS) entry which is preliminary data.</text>
</comment>
<dbReference type="GO" id="GO:0008270">
    <property type="term" value="F:zinc ion binding"/>
    <property type="evidence" value="ECO:0007669"/>
    <property type="project" value="UniProtKB-KW"/>
</dbReference>
<evidence type="ECO:0000259" key="2">
    <source>
        <dbReference type="PROSITE" id="PS50966"/>
    </source>
</evidence>
<evidence type="ECO:0000313" key="3">
    <source>
        <dbReference type="EMBL" id="OUP68015.1"/>
    </source>
</evidence>
<evidence type="ECO:0000313" key="4">
    <source>
        <dbReference type="Proteomes" id="UP000196386"/>
    </source>
</evidence>
<sequence>MKHPYLKKRAPAHSVECGRLFFRRRQLPPPESSARVGFCVLPRVQPILSSGDYTILFNFYMGGSDMQITEELIHTLAPNAAALGNAKKIAARGDFINLGKSEDGTYLCGDCKGSGKNPYHTSADFIDPAAPVLRCSCPSRQIPCKHALALLMEALGGRTFAPCDIPEDILAKRGKLEQRKAAKAAGTDAKAATKKTNTAALAKKMQKQLEGLSLADRFVSDVITGGLAALSGGSIQTYRSLAKQMGDYYLPGPQALINAILLELEALQDDPAREEDSRRRTIEILVQLHATIKKARAFLQGKVEGGAVSMEDSMLYDRIGYIWQLSQLDELGLYRDNAVLAQLSFTIEFDAARAEYIDTGYWVELSTGAVYKKENLRPLKAVKHIKQDDTVLECLQIPRLYLYPGELNRRVRWESFTSRPLTPADCAAIRAAARTNLAVAVKEVKNQIKNALSEKTAVCLIAYEQIGQTQGICALRDRTGATVELCGRGSPSATACLDYLPDANLLENQVLAGRFFYDAKRGRILLEPLSIVSGDRIVRLSF</sequence>
<dbReference type="PROSITE" id="PS50966">
    <property type="entry name" value="ZF_SWIM"/>
    <property type="match status" value="1"/>
</dbReference>
<keyword evidence="1" id="KW-0479">Metal-binding</keyword>
<dbReference type="EMBL" id="NFKP01000023">
    <property type="protein sequence ID" value="OUP68015.1"/>
    <property type="molecule type" value="Genomic_DNA"/>
</dbReference>
<name>A0A1Y4MGX7_9FIRM</name>
<reference evidence="4" key="1">
    <citation type="submission" date="2017-04" db="EMBL/GenBank/DDBJ databases">
        <title>Function of individual gut microbiota members based on whole genome sequencing of pure cultures obtained from chicken caecum.</title>
        <authorList>
            <person name="Medvecky M."/>
            <person name="Cejkova D."/>
            <person name="Polansky O."/>
            <person name="Karasova D."/>
            <person name="Kubasova T."/>
            <person name="Cizek A."/>
            <person name="Rychlik I."/>
        </authorList>
    </citation>
    <scope>NUCLEOTIDE SEQUENCE [LARGE SCALE GENOMIC DNA]</scope>
    <source>
        <strain evidence="4">An175</strain>
    </source>
</reference>
<feature type="domain" description="SWIM-type" evidence="2">
    <location>
        <begin position="119"/>
        <end position="155"/>
    </location>
</feature>
<organism evidence="3 4">
    <name type="scientific">Anaerotruncus colihominis</name>
    <dbReference type="NCBI Taxonomy" id="169435"/>
    <lineage>
        <taxon>Bacteria</taxon>
        <taxon>Bacillati</taxon>
        <taxon>Bacillota</taxon>
        <taxon>Clostridia</taxon>
        <taxon>Eubacteriales</taxon>
        <taxon>Oscillospiraceae</taxon>
        <taxon>Anaerotruncus</taxon>
    </lineage>
</organism>
<keyword evidence="1" id="KW-0862">Zinc</keyword>
<proteinExistence type="predicted"/>
<dbReference type="Pfam" id="PF04434">
    <property type="entry name" value="SWIM"/>
    <property type="match status" value="1"/>
</dbReference>
<dbReference type="InterPro" id="IPR007527">
    <property type="entry name" value="Znf_SWIM"/>
</dbReference>
<protein>
    <recommendedName>
        <fullName evidence="2">SWIM-type domain-containing protein</fullName>
    </recommendedName>
</protein>
<gene>
    <name evidence="3" type="ORF">B5F11_15530</name>
</gene>
<evidence type="ECO:0000256" key="1">
    <source>
        <dbReference type="PROSITE-ProRule" id="PRU00325"/>
    </source>
</evidence>
<keyword evidence="1" id="KW-0863">Zinc-finger</keyword>